<dbReference type="EMBL" id="MBTG01000011">
    <property type="protein sequence ID" value="OPH58147.1"/>
    <property type="molecule type" value="Genomic_DNA"/>
</dbReference>
<evidence type="ECO:0000259" key="5">
    <source>
        <dbReference type="PROSITE" id="PS51935"/>
    </source>
</evidence>
<dbReference type="OrthoDB" id="9813368at2"/>
<dbReference type="PROSITE" id="PS51935">
    <property type="entry name" value="NLPC_P60"/>
    <property type="match status" value="1"/>
</dbReference>
<dbReference type="InterPro" id="IPR038765">
    <property type="entry name" value="Papain-like_cys_pep_sf"/>
</dbReference>
<evidence type="ECO:0000256" key="2">
    <source>
        <dbReference type="ARBA" id="ARBA00022670"/>
    </source>
</evidence>
<name>A0A1V4HLQ2_9BACL</name>
<dbReference type="AlphaFoldDB" id="A0A1V4HLQ2"/>
<dbReference type="SUPFAM" id="SSF54001">
    <property type="entry name" value="Cysteine proteinases"/>
    <property type="match status" value="1"/>
</dbReference>
<organism evidence="6 7">
    <name type="scientific">Paenibacillus ferrarius</name>
    <dbReference type="NCBI Taxonomy" id="1469647"/>
    <lineage>
        <taxon>Bacteria</taxon>
        <taxon>Bacillati</taxon>
        <taxon>Bacillota</taxon>
        <taxon>Bacilli</taxon>
        <taxon>Bacillales</taxon>
        <taxon>Paenibacillaceae</taxon>
        <taxon>Paenibacillus</taxon>
    </lineage>
</organism>
<dbReference type="Gene3D" id="3.90.1720.10">
    <property type="entry name" value="endopeptidase domain like (from Nostoc punctiforme)"/>
    <property type="match status" value="1"/>
</dbReference>
<keyword evidence="2" id="KW-0645">Protease</keyword>
<dbReference type="InterPro" id="IPR057812">
    <property type="entry name" value="SH3_YKFC_2nd"/>
</dbReference>
<comment type="similarity">
    <text evidence="1">Belongs to the peptidase C40 family.</text>
</comment>
<accession>A0A1V4HLQ2</accession>
<dbReference type="GO" id="GO:0008234">
    <property type="term" value="F:cysteine-type peptidase activity"/>
    <property type="evidence" value="ECO:0007669"/>
    <property type="project" value="UniProtKB-KW"/>
</dbReference>
<protein>
    <submittedName>
        <fullName evidence="6">Peptidase</fullName>
    </submittedName>
</protein>
<dbReference type="RefSeq" id="WP_079412597.1">
    <property type="nucleotide sequence ID" value="NZ_MBTG01000011.1"/>
</dbReference>
<dbReference type="PANTHER" id="PTHR47053:SF3">
    <property type="entry name" value="GAMMA-D-GLUTAMYL-L-LYSINE DIPEPTIDYL-PEPTIDASE"/>
    <property type="match status" value="1"/>
</dbReference>
<keyword evidence="7" id="KW-1185">Reference proteome</keyword>
<reference evidence="7" key="1">
    <citation type="submission" date="2016-07" db="EMBL/GenBank/DDBJ databases">
        <authorList>
            <person name="Florea S."/>
            <person name="Webb J.S."/>
            <person name="Jaromczyk J."/>
            <person name="Schardl C.L."/>
        </authorList>
    </citation>
    <scope>NUCLEOTIDE SEQUENCE [LARGE SCALE GENOMIC DNA]</scope>
    <source>
        <strain evidence="7">CY1</strain>
    </source>
</reference>
<dbReference type="Pfam" id="PF00877">
    <property type="entry name" value="NLPC_P60"/>
    <property type="match status" value="1"/>
</dbReference>
<dbReference type="GO" id="GO:0006508">
    <property type="term" value="P:proteolysis"/>
    <property type="evidence" value="ECO:0007669"/>
    <property type="project" value="UniProtKB-KW"/>
</dbReference>
<evidence type="ECO:0000313" key="7">
    <source>
        <dbReference type="Proteomes" id="UP000190626"/>
    </source>
</evidence>
<keyword evidence="4" id="KW-0788">Thiol protease</keyword>
<dbReference type="InterPro" id="IPR051202">
    <property type="entry name" value="Peptidase_C40"/>
</dbReference>
<sequence>MSIPKRKMVAVSVATVWTKPESPRPMDELALKYPAEIREWLGHMTLEDKLDLCLENRVQTQILYGTCVLEVEEVAKEGKSWSKVLIPQQGTRKDALGYPGWVPSCQLVGEVKALVDTKRAEVISDKAWLYKNSTERLIELSYLTSLPVLGETEAWVKVQTPEGEGYLKANDIRLIDGPIAPQDGEVHIGRGIVEQGRRFLDLPYLWGGMSSFGYDCSGFAYAMHRYVGILIPRDASDQAKEGTFVDKEQLEPGDLLFFAHEEGKGAIHHVGIYAGDNQMIHSPETIKSIEIVDLSTFNLAKEHCVSRRYWK</sequence>
<dbReference type="Pfam" id="PF23795">
    <property type="entry name" value="SH3_YKFC_2nd"/>
    <property type="match status" value="1"/>
</dbReference>
<feature type="domain" description="NlpC/P60" evidence="5">
    <location>
        <begin position="186"/>
        <end position="311"/>
    </location>
</feature>
<keyword evidence="3" id="KW-0378">Hydrolase</keyword>
<evidence type="ECO:0000256" key="4">
    <source>
        <dbReference type="ARBA" id="ARBA00022807"/>
    </source>
</evidence>
<dbReference type="InterPro" id="IPR000064">
    <property type="entry name" value="NLP_P60_dom"/>
</dbReference>
<evidence type="ECO:0000256" key="1">
    <source>
        <dbReference type="ARBA" id="ARBA00007074"/>
    </source>
</evidence>
<comment type="caution">
    <text evidence="6">The sequence shown here is derived from an EMBL/GenBank/DDBJ whole genome shotgun (WGS) entry which is preliminary data.</text>
</comment>
<evidence type="ECO:0000256" key="3">
    <source>
        <dbReference type="ARBA" id="ARBA00022801"/>
    </source>
</evidence>
<dbReference type="Proteomes" id="UP000190626">
    <property type="component" value="Unassembled WGS sequence"/>
</dbReference>
<gene>
    <name evidence="6" type="ORF">BC351_24725</name>
</gene>
<dbReference type="PANTHER" id="PTHR47053">
    <property type="entry name" value="MUREIN DD-ENDOPEPTIDASE MEPH-RELATED"/>
    <property type="match status" value="1"/>
</dbReference>
<evidence type="ECO:0000313" key="6">
    <source>
        <dbReference type="EMBL" id="OPH58147.1"/>
    </source>
</evidence>
<proteinExistence type="inferred from homology"/>
<dbReference type="STRING" id="1469647.BC351_24725"/>
<dbReference type="Gene3D" id="2.30.30.40">
    <property type="entry name" value="SH3 Domains"/>
    <property type="match status" value="1"/>
</dbReference>